<gene>
    <name evidence="1" type="ORF">DXA38_05745</name>
</gene>
<protein>
    <submittedName>
        <fullName evidence="1">Uncharacterized protein</fullName>
    </submittedName>
</protein>
<accession>A0A3E2W0J0</accession>
<dbReference type="AlphaFoldDB" id="A0A3E2W0J0"/>
<dbReference type="OrthoDB" id="2087872at2"/>
<sequence>MKKNKKKIILIISLFLLGMSLVMYKLSWKSEEGLIREGEKGELPGMSEEDIQNMLNEKVEEGSFQININSVLNFENGAAKGDMRILNSPNNHYLLVVEMYLKKDNQRIYKSGAIEPGYYIEQDALDVKLEKGDYPVSIHFKNYDVKSEQFVGEAVAENVVHIKH</sequence>
<name>A0A3E2W0J0_CLOIN</name>
<evidence type="ECO:0000313" key="2">
    <source>
        <dbReference type="Proteomes" id="UP000260025"/>
    </source>
</evidence>
<reference evidence="1 2" key="1">
    <citation type="submission" date="2018-08" db="EMBL/GenBank/DDBJ databases">
        <title>A genome reference for cultivated species of the human gut microbiota.</title>
        <authorList>
            <person name="Zou Y."/>
            <person name="Xue W."/>
            <person name="Luo G."/>
        </authorList>
    </citation>
    <scope>NUCLEOTIDE SEQUENCE [LARGE SCALE GENOMIC DNA]</scope>
    <source>
        <strain evidence="1 2">OF01-2LB</strain>
    </source>
</reference>
<dbReference type="RefSeq" id="WP_117442371.1">
    <property type="nucleotide sequence ID" value="NZ_JAJFEN010000007.1"/>
</dbReference>
<comment type="caution">
    <text evidence="1">The sequence shown here is derived from an EMBL/GenBank/DDBJ whole genome shotgun (WGS) entry which is preliminary data.</text>
</comment>
<dbReference type="EMBL" id="QVEV01000005">
    <property type="protein sequence ID" value="RGC17335.1"/>
    <property type="molecule type" value="Genomic_DNA"/>
</dbReference>
<evidence type="ECO:0000313" key="1">
    <source>
        <dbReference type="EMBL" id="RGC17335.1"/>
    </source>
</evidence>
<proteinExistence type="predicted"/>
<organism evidence="1 2">
    <name type="scientific">Clostridium innocuum</name>
    <dbReference type="NCBI Taxonomy" id="1522"/>
    <lineage>
        <taxon>Bacteria</taxon>
        <taxon>Bacillati</taxon>
        <taxon>Bacillota</taxon>
        <taxon>Clostridia</taxon>
        <taxon>Eubacteriales</taxon>
        <taxon>Clostridiaceae</taxon>
        <taxon>Clostridium</taxon>
    </lineage>
</organism>
<dbReference type="Proteomes" id="UP000260025">
    <property type="component" value="Unassembled WGS sequence"/>
</dbReference>